<feature type="non-terminal residue" evidence="6">
    <location>
        <position position="309"/>
    </location>
</feature>
<dbReference type="InterPro" id="IPR035911">
    <property type="entry name" value="MurE/MurF_N"/>
</dbReference>
<evidence type="ECO:0000313" key="7">
    <source>
        <dbReference type="Proteomes" id="UP000567293"/>
    </source>
</evidence>
<accession>A0A7V8NUK8</accession>
<reference evidence="6" key="1">
    <citation type="submission" date="2020-06" db="EMBL/GenBank/DDBJ databases">
        <title>Legume-microbial interactions unlock mineral nutrients during tropical forest succession.</title>
        <authorList>
            <person name="Epihov D.Z."/>
        </authorList>
    </citation>
    <scope>NUCLEOTIDE SEQUENCE [LARGE SCALE GENOMIC DNA]</scope>
    <source>
        <strain evidence="6">Pan2503</strain>
    </source>
</reference>
<dbReference type="GO" id="GO:0016881">
    <property type="term" value="F:acid-amino acid ligase activity"/>
    <property type="evidence" value="ECO:0007669"/>
    <property type="project" value="InterPro"/>
</dbReference>
<keyword evidence="2" id="KW-0547">Nucleotide-binding</keyword>
<comment type="caution">
    <text evidence="6">The sequence shown here is derived from an EMBL/GenBank/DDBJ whole genome shotgun (WGS) entry which is preliminary data.</text>
</comment>
<keyword evidence="7" id="KW-1185">Reference proteome</keyword>
<gene>
    <name evidence="6" type="ORF">HRJ53_22325</name>
</gene>
<dbReference type="InterPro" id="IPR013221">
    <property type="entry name" value="Mur_ligase_cen"/>
</dbReference>
<dbReference type="InterPro" id="IPR036565">
    <property type="entry name" value="Mur-like_cat_sf"/>
</dbReference>
<protein>
    <submittedName>
        <fullName evidence="6">UDP-N-acetylmuramoyl-tripeptide--D-alanyl-D-alanine ligase</fullName>
    </submittedName>
</protein>
<dbReference type="EMBL" id="JACDQQ010002153">
    <property type="protein sequence ID" value="MBA0087731.1"/>
    <property type="molecule type" value="Genomic_DNA"/>
</dbReference>
<sequence length="309" mass="32431">MRWTIAQVAGALGTRPGAGLDPLARLAGVSIDSRTIRAGELFVAIHGPRHDGHDHVASALELGALAAVVAQAKLPQFTGWVGERCLPVADTFEALKQLARAVREAWGGKIAGVTGSVGKTTTKEILAALLGAKLRVLKSEGNLNNEYGLPLTLFRLEETHQAAVLEMGMSRRGELSRLAAIARPDVGVVTRVAPAHLEFFSSVDEIALAKRELIEGLNGRGSTAVLNADDPRVAAFGPFAPGRVLTYGIEKQAFFMAAEIEDRGALGTAFDYLSPEGRVRLELAVPGRHAIANALAALAAASVWGIGAA</sequence>
<proteinExistence type="predicted"/>
<feature type="domain" description="Mur ligase N-terminal catalytic" evidence="4">
    <location>
        <begin position="27"/>
        <end position="101"/>
    </location>
</feature>
<dbReference type="SUPFAM" id="SSF53623">
    <property type="entry name" value="MurD-like peptide ligases, catalytic domain"/>
    <property type="match status" value="1"/>
</dbReference>
<evidence type="ECO:0000259" key="4">
    <source>
        <dbReference type="Pfam" id="PF01225"/>
    </source>
</evidence>
<evidence type="ECO:0000256" key="1">
    <source>
        <dbReference type="ARBA" id="ARBA00022598"/>
    </source>
</evidence>
<evidence type="ECO:0000256" key="2">
    <source>
        <dbReference type="ARBA" id="ARBA00022741"/>
    </source>
</evidence>
<keyword evidence="1 6" id="KW-0436">Ligase</keyword>
<evidence type="ECO:0000256" key="3">
    <source>
        <dbReference type="ARBA" id="ARBA00022840"/>
    </source>
</evidence>
<feature type="domain" description="Mur ligase central" evidence="5">
    <location>
        <begin position="113"/>
        <end position="301"/>
    </location>
</feature>
<name>A0A7V8NUK8_9BACT</name>
<keyword evidence="3" id="KW-0067">ATP-binding</keyword>
<organism evidence="6 7">
    <name type="scientific">Candidatus Acidiferrum panamense</name>
    <dbReference type="NCBI Taxonomy" id="2741543"/>
    <lineage>
        <taxon>Bacteria</taxon>
        <taxon>Pseudomonadati</taxon>
        <taxon>Acidobacteriota</taxon>
        <taxon>Terriglobia</taxon>
        <taxon>Candidatus Acidiferrales</taxon>
        <taxon>Candidatus Acidiferrum</taxon>
    </lineage>
</organism>
<evidence type="ECO:0000313" key="6">
    <source>
        <dbReference type="EMBL" id="MBA0087731.1"/>
    </source>
</evidence>
<dbReference type="PANTHER" id="PTHR43024:SF1">
    <property type="entry name" value="UDP-N-ACETYLMURAMOYL-TRIPEPTIDE--D-ALANYL-D-ALANINE LIGASE"/>
    <property type="match status" value="1"/>
</dbReference>
<dbReference type="PANTHER" id="PTHR43024">
    <property type="entry name" value="UDP-N-ACETYLMURAMOYL-TRIPEPTIDE--D-ALANYL-D-ALANINE LIGASE"/>
    <property type="match status" value="1"/>
</dbReference>
<dbReference type="Pfam" id="PF08245">
    <property type="entry name" value="Mur_ligase_M"/>
    <property type="match status" value="1"/>
</dbReference>
<dbReference type="SUPFAM" id="SSF63418">
    <property type="entry name" value="MurE/MurF N-terminal domain"/>
    <property type="match status" value="1"/>
</dbReference>
<dbReference type="InterPro" id="IPR000713">
    <property type="entry name" value="Mur_ligase_N"/>
</dbReference>
<dbReference type="AlphaFoldDB" id="A0A7V8NUK8"/>
<dbReference type="Gene3D" id="3.40.1190.10">
    <property type="entry name" value="Mur-like, catalytic domain"/>
    <property type="match status" value="1"/>
</dbReference>
<dbReference type="Gene3D" id="3.40.1390.10">
    <property type="entry name" value="MurE/MurF, N-terminal domain"/>
    <property type="match status" value="1"/>
</dbReference>
<dbReference type="Proteomes" id="UP000567293">
    <property type="component" value="Unassembled WGS sequence"/>
</dbReference>
<dbReference type="Pfam" id="PF01225">
    <property type="entry name" value="Mur_ligase"/>
    <property type="match status" value="1"/>
</dbReference>
<dbReference type="GO" id="GO:0005524">
    <property type="term" value="F:ATP binding"/>
    <property type="evidence" value="ECO:0007669"/>
    <property type="project" value="UniProtKB-KW"/>
</dbReference>
<evidence type="ECO:0000259" key="5">
    <source>
        <dbReference type="Pfam" id="PF08245"/>
    </source>
</evidence>
<dbReference type="InterPro" id="IPR051046">
    <property type="entry name" value="MurCDEF_CellWall_CoF430Synth"/>
</dbReference>